<feature type="region of interest" description="Disordered" evidence="5">
    <location>
        <begin position="574"/>
        <end position="644"/>
    </location>
</feature>
<keyword evidence="8" id="KW-1185">Reference proteome</keyword>
<feature type="transmembrane region" description="Helical" evidence="6">
    <location>
        <begin position="34"/>
        <end position="53"/>
    </location>
</feature>
<feature type="transmembrane region" description="Helical" evidence="6">
    <location>
        <begin position="742"/>
        <end position="762"/>
    </location>
</feature>
<dbReference type="Pfam" id="PF05653">
    <property type="entry name" value="Mg_trans_NIPA"/>
    <property type="match status" value="1"/>
</dbReference>
<feature type="compositionally biased region" description="Polar residues" evidence="5">
    <location>
        <begin position="414"/>
        <end position="425"/>
    </location>
</feature>
<feature type="transmembrane region" description="Helical" evidence="6">
    <location>
        <begin position="173"/>
        <end position="191"/>
    </location>
</feature>
<evidence type="ECO:0000256" key="5">
    <source>
        <dbReference type="SAM" id="MobiDB-lite"/>
    </source>
</evidence>
<sequence length="1194" mass="130210">MDDSAQLLTAAHEIYARMGGTDPNAATRPPAYKAIGISLAVASGAFIGTSFVVKKVGLLKANAKYNEAPGEGYGYLKNAWWWTGMTLMIVGEICNFVAYAFTDAILVTPLGALSVVLTAILSAIFLKERLSMVGKVACFLCIVGSVVIVMNAPENSAVANIQQMQSYVIHPAFLSYAGVIIVGSIATAWYAGPRWGKKNMLVYISICSWVGGLSVVATQGLGAAIVAQAGGQSQFNQWFLYVLLVFVIATLLTEIIYLNKALNLFNAALVTPTYYVYFTSTTIITSAVLFRGFKGTPTAIITVVNGFLTICSGVVLLQLSKSAKDVPDTAVFAGDLNQIHTIAEQEQPESEPKADAIRGAAAIVRRLSSARQKMEEEEFKRLQEEKMRESLEPVSEDGQPMYEWDGLRRRRTMTVGSRSTRGTITSPFPAPHSALPSAAHSSIPRTPTVVPSSPQAHPPLGMSHFPTEEELAEHDRPSSPSMLSSIAGTIRERTRSMLSPHHPTHAQDPKVQSPMHPVPLTEIAVATLKSDDEHSPYYGSSREHTYGLPAGQRHAGTEYTGAAGVYDPRAVSQGSAFSGSSHLAPTPPPHSAKRQFSFTNVFKRHQGDERHHRDAVQPEEEAHHRPHSRYGLGSRGYSSPQVKNATEEERLGLVKGDSHSLPVLQRYDDDDDDSYINDKVHTVDSSPPHAMRYGRGITTPPRRRSDDRDEYESEAPTPPPHGRLPQGGGRHDSPAGTLPKGIGVMMAVFLLVMALMASNAAAARPKIDLTLRPESSEMTTIDWDPNQPPAWAIRPEDREGAKISTGASMTSTAGSNLTLLNADPPTIDENLCTDRWRNAVLYKNFDASQCPPKFNLVFSPNGILSTCEKWNSSDKGLECATFCQTRTQFEWAEERPYPNSDCHFPAECHITERDSTTVGWRTSISSKVGKALKIGISGGYSQNVGHSVSHGYKIALEPGQCGYWTFIAVKKVTCGVLSSSEPGLRSYSDEEGAAHTYCDTFSGPVIKHQHWARNLPSHCATELWEINNRQGKLIPDGITIFVFTDCATRSPRPMAEQDEAYQKPGVALDHLTVRNLHDSWIWNTCYFWNMNQKSPVTGQPIKSLYLRGTGFSDNQLGGPKAEGLIKSINDCAGGHFESVEFEWYDNGYPNDNMKERGTVFLLQGDVPLGMNGACVGDVIMRAGGNTIDMCGPGS</sequence>
<name>A0A484FIB2_COLOR</name>
<dbReference type="SUPFAM" id="SSF103481">
    <property type="entry name" value="Multidrug resistance efflux transporter EmrE"/>
    <property type="match status" value="1"/>
</dbReference>
<dbReference type="Gene3D" id="1.10.3730.20">
    <property type="match status" value="1"/>
</dbReference>
<dbReference type="STRING" id="1213857.A0A484FIB2"/>
<proteinExistence type="predicted"/>
<feature type="compositionally biased region" description="Basic and acidic residues" evidence="5">
    <location>
        <begin position="532"/>
        <end position="545"/>
    </location>
</feature>
<feature type="compositionally biased region" description="Polar residues" evidence="5">
    <location>
        <begin position="574"/>
        <end position="583"/>
    </location>
</feature>
<feature type="transmembrane region" description="Helical" evidence="6">
    <location>
        <begin position="105"/>
        <end position="126"/>
    </location>
</feature>
<comment type="caution">
    <text evidence="7">The sequence shown here is derived from an EMBL/GenBank/DDBJ whole genome shotgun (WGS) entry which is preliminary data.</text>
</comment>
<evidence type="ECO:0000256" key="6">
    <source>
        <dbReference type="SAM" id="Phobius"/>
    </source>
</evidence>
<dbReference type="InterPro" id="IPR008521">
    <property type="entry name" value="Mg_trans_NIPA"/>
</dbReference>
<organism evidence="7 8">
    <name type="scientific">Colletotrichum orbiculare (strain 104-T / ATCC 96160 / CBS 514.97 / LARS 414 / MAFF 240422)</name>
    <name type="common">Cucumber anthracnose fungus</name>
    <name type="synonym">Colletotrichum lagenarium</name>
    <dbReference type="NCBI Taxonomy" id="1213857"/>
    <lineage>
        <taxon>Eukaryota</taxon>
        <taxon>Fungi</taxon>
        <taxon>Dikarya</taxon>
        <taxon>Ascomycota</taxon>
        <taxon>Pezizomycotina</taxon>
        <taxon>Sordariomycetes</taxon>
        <taxon>Hypocreomycetidae</taxon>
        <taxon>Glomerellales</taxon>
        <taxon>Glomerellaceae</taxon>
        <taxon>Colletotrichum</taxon>
        <taxon>Colletotrichum orbiculare species complex</taxon>
    </lineage>
</organism>
<feature type="transmembrane region" description="Helical" evidence="6">
    <location>
        <begin position="274"/>
        <end position="293"/>
    </location>
</feature>
<comment type="subcellular location">
    <subcellularLocation>
        <location evidence="1">Membrane</location>
        <topology evidence="1">Multi-pass membrane protein</topology>
    </subcellularLocation>
</comment>
<gene>
    <name evidence="7" type="primary">NIPA2</name>
    <name evidence="7" type="ORF">Cob_v009032</name>
</gene>
<keyword evidence="2 6" id="KW-0812">Transmembrane</keyword>
<dbReference type="OrthoDB" id="6428174at2759"/>
<feature type="transmembrane region" description="Helical" evidence="6">
    <location>
        <begin position="203"/>
        <end position="226"/>
    </location>
</feature>
<evidence type="ECO:0000256" key="4">
    <source>
        <dbReference type="ARBA" id="ARBA00023136"/>
    </source>
</evidence>
<feature type="compositionally biased region" description="Low complexity" evidence="5">
    <location>
        <begin position="431"/>
        <end position="444"/>
    </location>
</feature>
<accession>A0A484FIB2</accession>
<keyword evidence="4 6" id="KW-0472">Membrane</keyword>
<feature type="region of interest" description="Disordered" evidence="5">
    <location>
        <begin position="662"/>
        <end position="737"/>
    </location>
</feature>
<evidence type="ECO:0000256" key="1">
    <source>
        <dbReference type="ARBA" id="ARBA00004141"/>
    </source>
</evidence>
<keyword evidence="3 6" id="KW-1133">Transmembrane helix</keyword>
<feature type="compositionally biased region" description="Basic and acidic residues" evidence="5">
    <location>
        <begin position="605"/>
        <end position="623"/>
    </location>
</feature>
<evidence type="ECO:0000313" key="8">
    <source>
        <dbReference type="Proteomes" id="UP000014480"/>
    </source>
</evidence>
<dbReference type="AlphaFoldDB" id="A0A484FIB2"/>
<feature type="transmembrane region" description="Helical" evidence="6">
    <location>
        <begin position="79"/>
        <end position="98"/>
    </location>
</feature>
<dbReference type="PANTHER" id="PTHR12570:SF92">
    <property type="entry name" value="SPICHTHYIN, ISOFORM B"/>
    <property type="match status" value="1"/>
</dbReference>
<protein>
    <submittedName>
        <fullName evidence="7">Magnesium transporter NIPA2</fullName>
    </submittedName>
</protein>
<feature type="compositionally biased region" description="Low complexity" evidence="5">
    <location>
        <begin position="629"/>
        <end position="639"/>
    </location>
</feature>
<dbReference type="PANTHER" id="PTHR12570">
    <property type="match status" value="1"/>
</dbReference>
<dbReference type="InterPro" id="IPR037185">
    <property type="entry name" value="EmrE-like"/>
</dbReference>
<dbReference type="GO" id="GO:0015095">
    <property type="term" value="F:magnesium ion transmembrane transporter activity"/>
    <property type="evidence" value="ECO:0007669"/>
    <property type="project" value="InterPro"/>
</dbReference>
<evidence type="ECO:0000313" key="7">
    <source>
        <dbReference type="EMBL" id="TDZ18209.1"/>
    </source>
</evidence>
<feature type="transmembrane region" description="Helical" evidence="6">
    <location>
        <begin position="132"/>
        <end position="152"/>
    </location>
</feature>
<dbReference type="Proteomes" id="UP000014480">
    <property type="component" value="Unassembled WGS sequence"/>
</dbReference>
<evidence type="ECO:0000256" key="2">
    <source>
        <dbReference type="ARBA" id="ARBA00022692"/>
    </source>
</evidence>
<evidence type="ECO:0000256" key="3">
    <source>
        <dbReference type="ARBA" id="ARBA00022989"/>
    </source>
</evidence>
<dbReference type="EMBL" id="AMCV02000025">
    <property type="protein sequence ID" value="TDZ18209.1"/>
    <property type="molecule type" value="Genomic_DNA"/>
</dbReference>
<feature type="region of interest" description="Disordered" evidence="5">
    <location>
        <begin position="414"/>
        <end position="464"/>
    </location>
</feature>
<feature type="region of interest" description="Disordered" evidence="5">
    <location>
        <begin position="532"/>
        <end position="553"/>
    </location>
</feature>
<feature type="transmembrane region" description="Helical" evidence="6">
    <location>
        <begin position="300"/>
        <end position="319"/>
    </location>
</feature>
<reference evidence="8" key="1">
    <citation type="journal article" date="2013" name="New Phytol.">
        <title>Comparative genomic and transcriptomic analyses reveal the hemibiotrophic stage shift of Colletotrichum fungi.</title>
        <authorList>
            <person name="Gan P."/>
            <person name="Ikeda K."/>
            <person name="Irieda H."/>
            <person name="Narusaka M."/>
            <person name="O'Connell R.J."/>
            <person name="Narusaka Y."/>
            <person name="Takano Y."/>
            <person name="Kubo Y."/>
            <person name="Shirasu K."/>
        </authorList>
    </citation>
    <scope>NUCLEOTIDE SEQUENCE [LARGE SCALE GENOMIC DNA]</scope>
    <source>
        <strain evidence="8">104-T / ATCC 96160 / CBS 514.97 / LARS 414 / MAFF 240422</strain>
    </source>
</reference>
<dbReference type="GO" id="GO:0016020">
    <property type="term" value="C:membrane"/>
    <property type="evidence" value="ECO:0007669"/>
    <property type="project" value="UniProtKB-SubCell"/>
</dbReference>
<reference evidence="8" key="2">
    <citation type="journal article" date="2019" name="Mol. Plant Microbe Interact.">
        <title>Genome sequence resources for four phytopathogenic fungi from the Colletotrichum orbiculare species complex.</title>
        <authorList>
            <person name="Gan P."/>
            <person name="Tsushima A."/>
            <person name="Narusaka M."/>
            <person name="Narusaka Y."/>
            <person name="Takano Y."/>
            <person name="Kubo Y."/>
            <person name="Shirasu K."/>
        </authorList>
    </citation>
    <scope>GENOME REANNOTATION</scope>
    <source>
        <strain evidence="8">104-T / ATCC 96160 / CBS 514.97 / LARS 414 / MAFF 240422</strain>
    </source>
</reference>
<feature type="transmembrane region" description="Helical" evidence="6">
    <location>
        <begin position="238"/>
        <end position="258"/>
    </location>
</feature>